<dbReference type="RefSeq" id="WP_063250309.1">
    <property type="nucleotide sequence ID" value="NZ_LQQR01000024.1"/>
</dbReference>
<dbReference type="Pfam" id="PF00582">
    <property type="entry name" value="Usp"/>
    <property type="match status" value="2"/>
</dbReference>
<evidence type="ECO:0000256" key="1">
    <source>
        <dbReference type="ARBA" id="ARBA00008791"/>
    </source>
</evidence>
<dbReference type="InterPro" id="IPR006016">
    <property type="entry name" value="UspA"/>
</dbReference>
<dbReference type="InterPro" id="IPR014729">
    <property type="entry name" value="Rossmann-like_a/b/a_fold"/>
</dbReference>
<sequence>MSETIIVGIDGSANSRCALNWAIDHAQLTGAQIRLIAAYTVPGVNMSRADIVYPADFDTTVKDSTKQLAEVAAAVVTEAGVPVSTLVSSGDASGVLIDASTNADLAVVGARGHGGFSGRLLGSVALAMPAHAHCPTVVIPTTWPERPPHDEHNPIEPPVRTSQEGPTVDASKGPGAHPEFTGQIVAGLDPFDTDSPVLRAGAEQARIYGKPLHLVGVTAAHILSPEWLPSEEHLTKLYDEAAAGFELAAATLRDEFPDLDVRWTICDAPATEVLVAATQTADQMVIGSRGRSGFAATLLGSTSQGVLAHALCPVRVVRVPRRKKAAKS</sequence>
<organism evidence="5 7">
    <name type="scientific">Brevibacterium casei</name>
    <dbReference type="NCBI Taxonomy" id="33889"/>
    <lineage>
        <taxon>Bacteria</taxon>
        <taxon>Bacillati</taxon>
        <taxon>Actinomycetota</taxon>
        <taxon>Actinomycetes</taxon>
        <taxon>Micrococcales</taxon>
        <taxon>Brevibacteriaceae</taxon>
        <taxon>Brevibacterium</taxon>
    </lineage>
</organism>
<reference evidence="4" key="2">
    <citation type="submission" date="2016-01" db="EMBL/GenBank/DDBJ databases">
        <authorList>
            <person name="Hong K.W."/>
        </authorList>
    </citation>
    <scope>NUCLEOTIDE SEQUENCE</scope>
    <source>
        <strain evidence="4">M40</strain>
    </source>
</reference>
<evidence type="ECO:0000256" key="2">
    <source>
        <dbReference type="SAM" id="MobiDB-lite"/>
    </source>
</evidence>
<comment type="similarity">
    <text evidence="1">Belongs to the universal stress protein A family.</text>
</comment>
<proteinExistence type="inferred from homology"/>
<reference evidence="6" key="1">
    <citation type="submission" date="2016-01" db="EMBL/GenBank/DDBJ databases">
        <title>Draft genome of Chromobacterium sp. F49.</title>
        <authorList>
            <person name="Hong K.W."/>
        </authorList>
    </citation>
    <scope>NUCLEOTIDE SEQUENCE [LARGE SCALE GENOMIC DNA]</scope>
    <source>
        <strain evidence="6">M40</strain>
    </source>
</reference>
<dbReference type="STRING" id="33889.AVW13_13110"/>
<dbReference type="AlphaFoldDB" id="A0A161S519"/>
<evidence type="ECO:0000313" key="4">
    <source>
        <dbReference type="EMBL" id="KZE17942.1"/>
    </source>
</evidence>
<dbReference type="Proteomes" id="UP000076612">
    <property type="component" value="Unassembled WGS sequence"/>
</dbReference>
<dbReference type="InterPro" id="IPR006015">
    <property type="entry name" value="Universal_stress_UspA"/>
</dbReference>
<dbReference type="EMBL" id="LQQR01000024">
    <property type="protein sequence ID" value="KZE17942.1"/>
    <property type="molecule type" value="Genomic_DNA"/>
</dbReference>
<protein>
    <submittedName>
        <fullName evidence="5">Universal stress protein UspA</fullName>
    </submittedName>
</protein>
<feature type="region of interest" description="Disordered" evidence="2">
    <location>
        <begin position="146"/>
        <end position="174"/>
    </location>
</feature>
<comment type="caution">
    <text evidence="5">The sequence shown here is derived from an EMBL/GenBank/DDBJ whole genome shotgun (WGS) entry which is preliminary data.</text>
</comment>
<evidence type="ECO:0000313" key="7">
    <source>
        <dbReference type="Proteomes" id="UP000216867"/>
    </source>
</evidence>
<evidence type="ECO:0000259" key="3">
    <source>
        <dbReference type="Pfam" id="PF00582"/>
    </source>
</evidence>
<feature type="domain" description="UspA" evidence="3">
    <location>
        <begin position="1"/>
        <end position="140"/>
    </location>
</feature>
<gene>
    <name evidence="4" type="ORF">AVW13_13110</name>
    <name evidence="5" type="ORF">B8X04_09940</name>
</gene>
<dbReference type="Proteomes" id="UP000216867">
    <property type="component" value="Unassembled WGS sequence"/>
</dbReference>
<evidence type="ECO:0000313" key="6">
    <source>
        <dbReference type="Proteomes" id="UP000076612"/>
    </source>
</evidence>
<dbReference type="Gene3D" id="3.40.50.620">
    <property type="entry name" value="HUPs"/>
    <property type="match status" value="2"/>
</dbReference>
<accession>A0A161S519</accession>
<dbReference type="SUPFAM" id="SSF52402">
    <property type="entry name" value="Adenine nucleotide alpha hydrolases-like"/>
    <property type="match status" value="2"/>
</dbReference>
<dbReference type="EMBL" id="NCWY01000007">
    <property type="protein sequence ID" value="PAK95578.1"/>
    <property type="molecule type" value="Genomic_DNA"/>
</dbReference>
<dbReference type="PANTHER" id="PTHR46268:SF6">
    <property type="entry name" value="UNIVERSAL STRESS PROTEIN UP12"/>
    <property type="match status" value="1"/>
</dbReference>
<dbReference type="PRINTS" id="PR01438">
    <property type="entry name" value="UNVRSLSTRESS"/>
</dbReference>
<evidence type="ECO:0000313" key="5">
    <source>
        <dbReference type="EMBL" id="PAK95578.1"/>
    </source>
</evidence>
<feature type="domain" description="UspA" evidence="3">
    <location>
        <begin position="183"/>
        <end position="318"/>
    </location>
</feature>
<dbReference type="PANTHER" id="PTHR46268">
    <property type="entry name" value="STRESS RESPONSE PROTEIN NHAX"/>
    <property type="match status" value="1"/>
</dbReference>
<name>A0A161S519_9MICO</name>
<reference evidence="5 7" key="3">
    <citation type="submission" date="2017-04" db="EMBL/GenBank/DDBJ databases">
        <title>Kefir bacterial isolates.</title>
        <authorList>
            <person name="Kim Y."/>
            <person name="Blasche S."/>
            <person name="Patil K.R."/>
        </authorList>
    </citation>
    <scope>NUCLEOTIDE SEQUENCE [LARGE SCALE GENOMIC DNA]</scope>
    <source>
        <strain evidence="5 7">OG2</strain>
    </source>
</reference>